<proteinExistence type="predicted"/>
<dbReference type="Gramene" id="TraesNOR2A03G00772600.1">
    <property type="protein sequence ID" value="TraesNOR2A03G00772600.1.CDS1"/>
    <property type="gene ID" value="TraesNOR2A03G00772600"/>
</dbReference>
<dbReference type="Gramene" id="TraesCAD_scaffold_010106_01G000100.1">
    <property type="protein sequence ID" value="TraesCAD_scaffold_010106_01G000100.1"/>
    <property type="gene ID" value="TraesCAD_scaffold_010106_01G000100"/>
</dbReference>
<keyword evidence="2" id="KW-1185">Reference proteome</keyword>
<dbReference type="AlphaFoldDB" id="A0A3B6B486"/>
<dbReference type="Gramene" id="TraesWEE_scaffold_054977_01G000100.1">
    <property type="protein sequence ID" value="TraesWEE_scaffold_054977_01G000100.1"/>
    <property type="gene ID" value="TraesWEE_scaffold_054977_01G000100"/>
</dbReference>
<dbReference type="Gramene" id="TraesCLE_scaffold_008281_01G000100.1">
    <property type="protein sequence ID" value="TraesCLE_scaffold_008281_01G000100.1"/>
    <property type="gene ID" value="TraesCLE_scaffold_008281_01G000100"/>
</dbReference>
<name>A0A3B6B486_WHEAT</name>
<dbReference type="Gramene" id="TraesARI2A03G00770900.1">
    <property type="protein sequence ID" value="TraesARI2A03G00770900.1.CDS1"/>
    <property type="gene ID" value="TraesARI2A03G00770900"/>
</dbReference>
<dbReference type="Gramene" id="TraesJUL2A03G00767470.1">
    <property type="protein sequence ID" value="TraesJUL2A03G00767470.1.CDS1"/>
    <property type="gene ID" value="TraesJUL2A03G00767470"/>
</dbReference>
<evidence type="ECO:0000313" key="2">
    <source>
        <dbReference type="Proteomes" id="UP000019116"/>
    </source>
</evidence>
<dbReference type="Gramene" id="TraesCS2A03G1002500.1">
    <property type="protein sequence ID" value="TraesCS2A03G1002500.1.CDS1"/>
    <property type="gene ID" value="TraesCS2A03G1002500"/>
</dbReference>
<evidence type="ECO:0000313" key="1">
    <source>
        <dbReference type="EnsemblPlants" id="TraesCS2A02G418900.1.cds1"/>
    </source>
</evidence>
<dbReference type="Gramene" id="TraesLDM2A03G00765440.1">
    <property type="protein sequence ID" value="TraesLDM2A03G00765440.1.CDS1"/>
    <property type="gene ID" value="TraesLDM2A03G00765440"/>
</dbReference>
<dbReference type="Gramene" id="TraesSTA2A03G00760960.1">
    <property type="protein sequence ID" value="TraesSTA2A03G00760960.1.CDS1"/>
    <property type="gene ID" value="TraesSTA2A03G00760960"/>
</dbReference>
<sequence>MAEEDWIPIGMQQDEFPFQPRTAEDFLMELQQDEFLFQPQAEEGFLTEMEQDEFRFQPRTAEDFLMELQQDEFPFHPQTAQDYLIELQQAFDMWRAEEGFPIVKQQEERPFEFEVAPMEELPELLPQDQFDSYLEHMMEGLPQDAIDSLQQEFPALFGQATVETPRCQRADPAEEPRPPLI</sequence>
<dbReference type="EnsemblPlants" id="TraesCS2A02G418900.1">
    <property type="protein sequence ID" value="TraesCS2A02G418900.1.cds1"/>
    <property type="gene ID" value="TraesCS2A02G418900"/>
</dbReference>
<dbReference type="Gramene" id="TraesROB_scaffold_064878_01G000500.1">
    <property type="protein sequence ID" value="TraesROB_scaffold_064878_01G000500.1"/>
    <property type="gene ID" value="TraesROB_scaffold_064878_01G000500"/>
</dbReference>
<reference evidence="1" key="2">
    <citation type="submission" date="2018-10" db="UniProtKB">
        <authorList>
            <consortium name="EnsemblPlants"/>
        </authorList>
    </citation>
    <scope>IDENTIFICATION</scope>
</reference>
<dbReference type="Gramene" id="TraesSYM2A03G00770550.1">
    <property type="protein sequence ID" value="TraesSYM2A03G00770550.1.CDS1"/>
    <property type="gene ID" value="TraesSYM2A03G00770550"/>
</dbReference>
<dbReference type="Gramene" id="TraesLAC2A03G00766510.1">
    <property type="protein sequence ID" value="TraesLAC2A03G00766510.1.CDS1"/>
    <property type="gene ID" value="TraesLAC2A03G00766510"/>
</dbReference>
<dbReference type="Gramene" id="TraesJAG2A03G00762570.1">
    <property type="protein sequence ID" value="TraesJAG2A03G00762570.1.CDS1"/>
    <property type="gene ID" value="TraesJAG2A03G00762570"/>
</dbReference>
<reference evidence="1" key="1">
    <citation type="submission" date="2018-08" db="EMBL/GenBank/DDBJ databases">
        <authorList>
            <person name="Rossello M."/>
        </authorList>
    </citation>
    <scope>NUCLEOTIDE SEQUENCE [LARGE SCALE GENOMIC DNA]</scope>
    <source>
        <strain evidence="1">cv. Chinese Spring</strain>
    </source>
</reference>
<organism evidence="1">
    <name type="scientific">Triticum aestivum</name>
    <name type="common">Wheat</name>
    <dbReference type="NCBI Taxonomy" id="4565"/>
    <lineage>
        <taxon>Eukaryota</taxon>
        <taxon>Viridiplantae</taxon>
        <taxon>Streptophyta</taxon>
        <taxon>Embryophyta</taxon>
        <taxon>Tracheophyta</taxon>
        <taxon>Spermatophyta</taxon>
        <taxon>Magnoliopsida</taxon>
        <taxon>Liliopsida</taxon>
        <taxon>Poales</taxon>
        <taxon>Poaceae</taxon>
        <taxon>BOP clade</taxon>
        <taxon>Pooideae</taxon>
        <taxon>Triticodae</taxon>
        <taxon>Triticeae</taxon>
        <taxon>Triticinae</taxon>
        <taxon>Triticum</taxon>
    </lineage>
</organism>
<dbReference type="Gramene" id="TraesCS2A02G418900.1">
    <property type="protein sequence ID" value="TraesCS2A02G418900.1.cds1"/>
    <property type="gene ID" value="TraesCS2A02G418900"/>
</dbReference>
<dbReference type="SMR" id="A0A3B6B486"/>
<dbReference type="Gramene" id="TraesMAC2A03G00761550.1">
    <property type="protein sequence ID" value="TraesMAC2A03G00761550.1.CDS1"/>
    <property type="gene ID" value="TraesMAC2A03G00761550"/>
</dbReference>
<dbReference type="Proteomes" id="UP000019116">
    <property type="component" value="Chromosome 2A"/>
</dbReference>
<dbReference type="Gramene" id="TraesRN2A0100984100.1">
    <property type="protein sequence ID" value="TraesRN2A0100984100.1"/>
    <property type="gene ID" value="TraesRN2A0100984100"/>
</dbReference>
<protein>
    <submittedName>
        <fullName evidence="1">Uncharacterized protein</fullName>
    </submittedName>
</protein>
<accession>A0A3B6B486</accession>